<evidence type="ECO:0008006" key="3">
    <source>
        <dbReference type="Google" id="ProtNLM"/>
    </source>
</evidence>
<dbReference type="KEGG" id="ftj:FTUN_4073"/>
<dbReference type="PANTHER" id="PTHR33352">
    <property type="entry name" value="SLR1095 PROTEIN"/>
    <property type="match status" value="1"/>
</dbReference>
<evidence type="ECO:0000313" key="1">
    <source>
        <dbReference type="EMBL" id="QJW96516.1"/>
    </source>
</evidence>
<keyword evidence="2" id="KW-1185">Reference proteome</keyword>
<reference evidence="2" key="1">
    <citation type="submission" date="2020-05" db="EMBL/GenBank/DDBJ databases">
        <title>Frigoriglobus tundricola gen. nov., sp. nov., a psychrotolerant cellulolytic planctomycete of the family Gemmataceae with two divergent copies of 16S rRNA gene.</title>
        <authorList>
            <person name="Kulichevskaya I.S."/>
            <person name="Ivanova A.A."/>
            <person name="Naumoff D.G."/>
            <person name="Beletsky A.V."/>
            <person name="Rijpstra W.I.C."/>
            <person name="Sinninghe Damste J.S."/>
            <person name="Mardanov A.V."/>
            <person name="Ravin N.V."/>
            <person name="Dedysh S.N."/>
        </authorList>
    </citation>
    <scope>NUCLEOTIDE SEQUENCE [LARGE SCALE GENOMIC DNA]</scope>
    <source>
        <strain evidence="2">PL17</strain>
    </source>
</reference>
<proteinExistence type="predicted"/>
<dbReference type="AlphaFoldDB" id="A0A6M5YSX0"/>
<gene>
    <name evidence="1" type="ORF">FTUN_4073</name>
</gene>
<organism evidence="1 2">
    <name type="scientific">Frigoriglobus tundricola</name>
    <dbReference type="NCBI Taxonomy" id="2774151"/>
    <lineage>
        <taxon>Bacteria</taxon>
        <taxon>Pseudomonadati</taxon>
        <taxon>Planctomycetota</taxon>
        <taxon>Planctomycetia</taxon>
        <taxon>Gemmatales</taxon>
        <taxon>Gemmataceae</taxon>
        <taxon>Frigoriglobus</taxon>
    </lineage>
</organism>
<dbReference type="PANTHER" id="PTHR33352:SF3">
    <property type="entry name" value="SLR1612 PROTEIN"/>
    <property type="match status" value="1"/>
</dbReference>
<sequence>MIADPDRSELELKYRYSAAAYWFIQRHCHDDVEPKQATQRDITRWAFEVVRGARPDVYPFTNLLIQFTQKGEEEPGQLAPDNSVFVHSTPLKVGVSFDTPFQPVKPFVVMEYTERSRAERYEKELKVPYYLLFYPDADEFTLFRLGEKGYSSVLPNANGRCAIPELELEVALLGGWMRYWFRGELLPLAGDLLKERDAERAARLAAETQANTERSARLAAEAELAKLREELAKAKPQ</sequence>
<accession>A0A6M5YSX0</accession>
<protein>
    <recommendedName>
        <fullName evidence="3">Restriction endonuclease domain-containing protein</fullName>
    </recommendedName>
</protein>
<name>A0A6M5YSX0_9BACT</name>
<evidence type="ECO:0000313" key="2">
    <source>
        <dbReference type="Proteomes" id="UP000503447"/>
    </source>
</evidence>
<dbReference type="EMBL" id="CP053452">
    <property type="protein sequence ID" value="QJW96516.1"/>
    <property type="molecule type" value="Genomic_DNA"/>
</dbReference>
<dbReference type="Proteomes" id="UP000503447">
    <property type="component" value="Chromosome"/>
</dbReference>